<dbReference type="SUPFAM" id="SSF89550">
    <property type="entry name" value="PHP domain-like"/>
    <property type="match status" value="1"/>
</dbReference>
<evidence type="ECO:0000313" key="6">
    <source>
        <dbReference type="Proteomes" id="UP000186549"/>
    </source>
</evidence>
<dbReference type="EC" id="3.1.3.48" evidence="2"/>
<keyword evidence="3" id="KW-0378">Hydrolase</keyword>
<name>A0A1Q6IEV2_BACUN</name>
<reference evidence="5 6" key="1">
    <citation type="journal article" date="2016" name="Nat. Biotechnol.">
        <title>Measurement of bacterial replication rates in microbial communities.</title>
        <authorList>
            <person name="Brown C.T."/>
            <person name="Olm M.R."/>
            <person name="Thomas B.C."/>
            <person name="Banfield J.F."/>
        </authorList>
    </citation>
    <scope>NUCLEOTIDE SEQUENCE [LARGE SCALE GENOMIC DNA]</scope>
    <source>
        <strain evidence="5">45_41</strain>
    </source>
</reference>
<gene>
    <name evidence="5" type="ORF">BHV79_02150</name>
</gene>
<accession>A0A1Q6IEV2</accession>
<evidence type="ECO:0000313" key="5">
    <source>
        <dbReference type="EMBL" id="OKZ39393.1"/>
    </source>
</evidence>
<dbReference type="EMBL" id="MNQU01000045">
    <property type="protein sequence ID" value="OKZ39393.1"/>
    <property type="molecule type" value="Genomic_DNA"/>
</dbReference>
<dbReference type="InterPro" id="IPR016195">
    <property type="entry name" value="Pol/histidinol_Pase-like"/>
</dbReference>
<comment type="similarity">
    <text evidence="1">Belongs to the metallo-dependent hydrolases superfamily. CpsB/CapC family.</text>
</comment>
<dbReference type="AlphaFoldDB" id="A0A1Q6IEV2"/>
<sequence>MFNFFSKKSQSDDKLFFTTDIHSHVVPGIDDGSPSVERSVELVERMMGWGLEKLIVTPHVTQDTFENTPEIISGAYSELQEGLHQAGIEVDMDYSAEYRVDEMFVEQLEAGIVRRLHGNFLLVENSYIQEAYNLDQILFQISMKGFRPILAHPERYIYYYDKRHRYDELHGNGILFQVNLLSLAGYYGKEPKKIAEMLIEKDYVDFVGTDLHRRAHAEIIEKYIGSKDYRRHREKLEGRIMNDEFRVPSEK</sequence>
<comment type="caution">
    <text evidence="5">The sequence shown here is derived from an EMBL/GenBank/DDBJ whole genome shotgun (WGS) entry which is preliminary data.</text>
</comment>
<dbReference type="GO" id="GO:0030145">
    <property type="term" value="F:manganese ion binding"/>
    <property type="evidence" value="ECO:0007669"/>
    <property type="project" value="InterPro"/>
</dbReference>
<dbReference type="Proteomes" id="UP000186549">
    <property type="component" value="Unassembled WGS sequence"/>
</dbReference>
<evidence type="ECO:0000256" key="2">
    <source>
        <dbReference type="ARBA" id="ARBA00013064"/>
    </source>
</evidence>
<dbReference type="Pfam" id="PF19567">
    <property type="entry name" value="CpsB_CapC"/>
    <property type="match status" value="1"/>
</dbReference>
<evidence type="ECO:0000256" key="4">
    <source>
        <dbReference type="ARBA" id="ARBA00051722"/>
    </source>
</evidence>
<protein>
    <recommendedName>
        <fullName evidence="2">protein-tyrosine-phosphatase</fullName>
        <ecNumber evidence="2">3.1.3.48</ecNumber>
    </recommendedName>
</protein>
<proteinExistence type="inferred from homology"/>
<comment type="catalytic activity">
    <reaction evidence="4">
        <text>O-phospho-L-tyrosyl-[protein] + H2O = L-tyrosyl-[protein] + phosphate</text>
        <dbReference type="Rhea" id="RHEA:10684"/>
        <dbReference type="Rhea" id="RHEA-COMP:10136"/>
        <dbReference type="Rhea" id="RHEA-COMP:20101"/>
        <dbReference type="ChEBI" id="CHEBI:15377"/>
        <dbReference type="ChEBI" id="CHEBI:43474"/>
        <dbReference type="ChEBI" id="CHEBI:46858"/>
        <dbReference type="ChEBI" id="CHEBI:61978"/>
        <dbReference type="EC" id="3.1.3.48"/>
    </reaction>
</comment>
<evidence type="ECO:0000256" key="3">
    <source>
        <dbReference type="ARBA" id="ARBA00022801"/>
    </source>
</evidence>
<dbReference type="InterPro" id="IPR016667">
    <property type="entry name" value="Caps_polysacc_synth_CpsB/CapC"/>
</dbReference>
<evidence type="ECO:0000256" key="1">
    <source>
        <dbReference type="ARBA" id="ARBA00005750"/>
    </source>
</evidence>
<dbReference type="GO" id="GO:0004725">
    <property type="term" value="F:protein tyrosine phosphatase activity"/>
    <property type="evidence" value="ECO:0007669"/>
    <property type="project" value="UniProtKB-EC"/>
</dbReference>
<dbReference type="PANTHER" id="PTHR39181">
    <property type="entry name" value="TYROSINE-PROTEIN PHOSPHATASE YWQE"/>
    <property type="match status" value="1"/>
</dbReference>
<organism evidence="5 6">
    <name type="scientific">Bacteroides uniformis</name>
    <dbReference type="NCBI Taxonomy" id="820"/>
    <lineage>
        <taxon>Bacteria</taxon>
        <taxon>Pseudomonadati</taxon>
        <taxon>Bacteroidota</taxon>
        <taxon>Bacteroidia</taxon>
        <taxon>Bacteroidales</taxon>
        <taxon>Bacteroidaceae</taxon>
        <taxon>Bacteroides</taxon>
    </lineage>
</organism>
<dbReference type="PANTHER" id="PTHR39181:SF1">
    <property type="entry name" value="TYROSINE-PROTEIN PHOSPHATASE YWQE"/>
    <property type="match status" value="1"/>
</dbReference>
<dbReference type="Gene3D" id="3.20.20.140">
    <property type="entry name" value="Metal-dependent hydrolases"/>
    <property type="match status" value="1"/>
</dbReference>